<evidence type="ECO:0000256" key="8">
    <source>
        <dbReference type="ARBA" id="ARBA00022833"/>
    </source>
</evidence>
<protein>
    <submittedName>
        <fullName evidence="11">Zinc finger CCHC domain-containing protein 4</fullName>
    </submittedName>
</protein>
<evidence type="ECO:0000256" key="9">
    <source>
        <dbReference type="PROSITE-ProRule" id="PRU01343"/>
    </source>
</evidence>
<accession>A0AAV7JQL6</accession>
<dbReference type="PANTHER" id="PTHR13493">
    <property type="entry name" value="ZINC FINGER CCHC DOMAIN-CONTAINING"/>
    <property type="match status" value="1"/>
</dbReference>
<dbReference type="AlphaFoldDB" id="A0AAV7JQL6"/>
<evidence type="ECO:0000256" key="4">
    <source>
        <dbReference type="ARBA" id="ARBA00022679"/>
    </source>
</evidence>
<gene>
    <name evidence="11" type="ORF">LOD99_7680</name>
</gene>
<evidence type="ECO:0000313" key="11">
    <source>
        <dbReference type="EMBL" id="KAI6650630.1"/>
    </source>
</evidence>
<dbReference type="GO" id="GO:0005730">
    <property type="term" value="C:nucleolus"/>
    <property type="evidence" value="ECO:0007669"/>
    <property type="project" value="TreeGrafter"/>
</dbReference>
<evidence type="ECO:0000256" key="1">
    <source>
        <dbReference type="ARBA" id="ARBA00004496"/>
    </source>
</evidence>
<keyword evidence="7 9" id="KW-0863">Zinc-finger</keyword>
<name>A0AAV7JQL6_9METZ</name>
<feature type="domain" description="GRF-type" evidence="10">
    <location>
        <begin position="25"/>
        <end position="66"/>
    </location>
</feature>
<dbReference type="GO" id="GO:0008988">
    <property type="term" value="F:rRNA (adenine-N6-)-methyltransferase activity"/>
    <property type="evidence" value="ECO:0007669"/>
    <property type="project" value="InterPro"/>
</dbReference>
<evidence type="ECO:0000259" key="10">
    <source>
        <dbReference type="PROSITE" id="PS51999"/>
    </source>
</evidence>
<evidence type="ECO:0000256" key="7">
    <source>
        <dbReference type="ARBA" id="ARBA00022771"/>
    </source>
</evidence>
<dbReference type="Proteomes" id="UP001165289">
    <property type="component" value="Unassembled WGS sequence"/>
</dbReference>
<dbReference type="Pfam" id="PF10237">
    <property type="entry name" value="N6-adenineMlase"/>
    <property type="match status" value="1"/>
</dbReference>
<keyword evidence="5" id="KW-0949">S-adenosyl-L-methionine</keyword>
<evidence type="ECO:0000256" key="3">
    <source>
        <dbReference type="ARBA" id="ARBA00022603"/>
    </source>
</evidence>
<dbReference type="InterPro" id="IPR039846">
    <property type="entry name" value="ZCCHC4"/>
</dbReference>
<evidence type="ECO:0000256" key="5">
    <source>
        <dbReference type="ARBA" id="ARBA00022691"/>
    </source>
</evidence>
<keyword evidence="2" id="KW-0963">Cytoplasm</keyword>
<keyword evidence="6" id="KW-0479">Metal-binding</keyword>
<reference evidence="11 12" key="1">
    <citation type="journal article" date="2023" name="BMC Biol.">
        <title>The compact genome of the sponge Oopsacas minuta (Hexactinellida) is lacking key metazoan core genes.</title>
        <authorList>
            <person name="Santini S."/>
            <person name="Schenkelaars Q."/>
            <person name="Jourda C."/>
            <person name="Duchesne M."/>
            <person name="Belahbib H."/>
            <person name="Rocher C."/>
            <person name="Selva M."/>
            <person name="Riesgo A."/>
            <person name="Vervoort M."/>
            <person name="Leys S.P."/>
            <person name="Kodjabachian L."/>
            <person name="Le Bivic A."/>
            <person name="Borchiellini C."/>
            <person name="Claverie J.M."/>
            <person name="Renard E."/>
        </authorList>
    </citation>
    <scope>NUCLEOTIDE SEQUENCE [LARGE SCALE GENOMIC DNA]</scope>
    <source>
        <strain evidence="11">SPO-2</strain>
    </source>
</reference>
<proteinExistence type="predicted"/>
<dbReference type="InterPro" id="IPR041370">
    <property type="entry name" value="Mlase_EEF1AKMT1/ZCCHC4"/>
</dbReference>
<dbReference type="InterPro" id="IPR010666">
    <property type="entry name" value="Znf_GRF"/>
</dbReference>
<keyword evidence="8" id="KW-0862">Zinc</keyword>
<dbReference type="PROSITE" id="PS51999">
    <property type="entry name" value="ZF_GRF"/>
    <property type="match status" value="1"/>
</dbReference>
<dbReference type="GO" id="GO:0008270">
    <property type="term" value="F:zinc ion binding"/>
    <property type="evidence" value="ECO:0007669"/>
    <property type="project" value="UniProtKB-KW"/>
</dbReference>
<evidence type="ECO:0000256" key="2">
    <source>
        <dbReference type="ARBA" id="ARBA00022490"/>
    </source>
</evidence>
<sequence length="438" mass="50813">MKLGNTAYLGVDYCDTPDDVITPYCAHGPTILFRRYLKDRPSRKFFACAVHRTKKGCPFFQWVDSSIDKKRQAANLKTFERNKRKNKWKRLRNRLKSFINYTSDECRRVCLTCETLLLSDETNEHKTHTIQQCISVQQLLQPSRIFLPDRERTSFAQEYFTSSTLQVINDNISELGVKRVICIGTPTLHESILSDSSRDVCTFLLDLDPKYGQFFNPNLYQRFNLFNTHFYSSNGAVKLQNFISSTELSLVLVVLDIPFGAKVDVIYSSLQRLWKLVGWNESVLTGGVPTLWIFPYFNGTEIIQKTNFCMLQYRVKYEYKYAKCKRGSPVRIFTNIPIQQFKLPTRSNEYKFCEDCNMFVFTNASHCSKCNSCESADGCSNHHCDTCGKCVKESFKHCLRCRVCHPVNVACLAPEDTRSKCHICKDYSHKRRQCPYNT</sequence>
<comment type="caution">
    <text evidence="11">The sequence shown here is derived from an EMBL/GenBank/DDBJ whole genome shotgun (WGS) entry which is preliminary data.</text>
</comment>
<comment type="subcellular location">
    <subcellularLocation>
        <location evidence="1">Cytoplasm</location>
    </subcellularLocation>
</comment>
<keyword evidence="4" id="KW-0808">Transferase</keyword>
<keyword evidence="12" id="KW-1185">Reference proteome</keyword>
<evidence type="ECO:0000313" key="12">
    <source>
        <dbReference type="Proteomes" id="UP001165289"/>
    </source>
</evidence>
<dbReference type="GO" id="GO:0005737">
    <property type="term" value="C:cytoplasm"/>
    <property type="evidence" value="ECO:0007669"/>
    <property type="project" value="UniProtKB-SubCell"/>
</dbReference>
<evidence type="ECO:0000256" key="6">
    <source>
        <dbReference type="ARBA" id="ARBA00022723"/>
    </source>
</evidence>
<dbReference type="PROSITE" id="PS50216">
    <property type="entry name" value="DHHC"/>
    <property type="match status" value="1"/>
</dbReference>
<dbReference type="PANTHER" id="PTHR13493:SF3">
    <property type="entry name" value="RRNA N6-ADENOSINE-METHYLTRANSFERASE ZCCHC4"/>
    <property type="match status" value="1"/>
</dbReference>
<keyword evidence="3" id="KW-0489">Methyltransferase</keyword>
<organism evidence="11 12">
    <name type="scientific">Oopsacas minuta</name>
    <dbReference type="NCBI Taxonomy" id="111878"/>
    <lineage>
        <taxon>Eukaryota</taxon>
        <taxon>Metazoa</taxon>
        <taxon>Porifera</taxon>
        <taxon>Hexactinellida</taxon>
        <taxon>Hexasterophora</taxon>
        <taxon>Lyssacinosida</taxon>
        <taxon>Leucopsacidae</taxon>
        <taxon>Oopsacas</taxon>
    </lineage>
</organism>
<dbReference type="EMBL" id="JAKMXF010000310">
    <property type="protein sequence ID" value="KAI6650630.1"/>
    <property type="molecule type" value="Genomic_DNA"/>
</dbReference>